<keyword evidence="2" id="KW-1185">Reference proteome</keyword>
<proteinExistence type="predicted"/>
<comment type="caution">
    <text evidence="1">The sequence shown here is derived from an EMBL/GenBank/DDBJ whole genome shotgun (WGS) entry which is preliminary data.</text>
</comment>
<dbReference type="EMBL" id="JACEIK010000630">
    <property type="protein sequence ID" value="MCD7460003.1"/>
    <property type="molecule type" value="Genomic_DNA"/>
</dbReference>
<sequence>MMILGLSYFHIASAEANGDDKKHVANYSTTSTSKATNNDVQVFPARDGHEIGFNVQVFPARNEHEIEKLTALLHGAGMRGGARLRTSCSCYNCGTFQCYCRGCSSEFCCI</sequence>
<organism evidence="1 2">
    <name type="scientific">Datura stramonium</name>
    <name type="common">Jimsonweed</name>
    <name type="synonym">Common thornapple</name>
    <dbReference type="NCBI Taxonomy" id="4076"/>
    <lineage>
        <taxon>Eukaryota</taxon>
        <taxon>Viridiplantae</taxon>
        <taxon>Streptophyta</taxon>
        <taxon>Embryophyta</taxon>
        <taxon>Tracheophyta</taxon>
        <taxon>Spermatophyta</taxon>
        <taxon>Magnoliopsida</taxon>
        <taxon>eudicotyledons</taxon>
        <taxon>Gunneridae</taxon>
        <taxon>Pentapetalae</taxon>
        <taxon>asterids</taxon>
        <taxon>lamiids</taxon>
        <taxon>Solanales</taxon>
        <taxon>Solanaceae</taxon>
        <taxon>Solanoideae</taxon>
        <taxon>Datureae</taxon>
        <taxon>Datura</taxon>
    </lineage>
</organism>
<evidence type="ECO:0000313" key="2">
    <source>
        <dbReference type="Proteomes" id="UP000823775"/>
    </source>
</evidence>
<dbReference type="Proteomes" id="UP000823775">
    <property type="component" value="Unassembled WGS sequence"/>
</dbReference>
<gene>
    <name evidence="1" type="ORF">HAX54_042652</name>
</gene>
<accession>A0ABS8SMF5</accession>
<protein>
    <submittedName>
        <fullName evidence="1">Uncharacterized protein</fullName>
    </submittedName>
</protein>
<evidence type="ECO:0000313" key="1">
    <source>
        <dbReference type="EMBL" id="MCD7460003.1"/>
    </source>
</evidence>
<name>A0ABS8SMF5_DATST</name>
<reference evidence="1 2" key="1">
    <citation type="journal article" date="2021" name="BMC Genomics">
        <title>Datura genome reveals duplications of psychoactive alkaloid biosynthetic genes and high mutation rate following tissue culture.</title>
        <authorList>
            <person name="Rajewski A."/>
            <person name="Carter-House D."/>
            <person name="Stajich J."/>
            <person name="Litt A."/>
        </authorList>
    </citation>
    <scope>NUCLEOTIDE SEQUENCE [LARGE SCALE GENOMIC DNA]</scope>
    <source>
        <strain evidence="1">AR-01</strain>
    </source>
</reference>